<dbReference type="PANTHER" id="PTHR30461:SF23">
    <property type="entry name" value="DNA RECOMBINASE-RELATED"/>
    <property type="match status" value="1"/>
</dbReference>
<dbReference type="InterPro" id="IPR011109">
    <property type="entry name" value="DNA_bind_recombinase_dom"/>
</dbReference>
<feature type="coiled-coil region" evidence="1">
    <location>
        <begin position="453"/>
        <end position="480"/>
    </location>
</feature>
<dbReference type="InterPro" id="IPR025827">
    <property type="entry name" value="Zn_ribbon_recom_dom"/>
</dbReference>
<dbReference type="Pfam" id="PF13408">
    <property type="entry name" value="Zn_ribbon_recom"/>
    <property type="match status" value="1"/>
</dbReference>
<sequence length="532" mass="60286">MKKAAIYARKSKLTEKGDSIDNQIKLCIGYLANIGIDDYIIYKDEGFSGKNTDRPKFLEMLKGAREKKFDLLICYKLDRISRNVADFSTLVSELELLGISFISVNEQFDTSNAMGRAMMLICSVFSQLERETISVRVRDNMYALAEKGNWLGGEIPMGFKSERVSFTDEGGKERSYCILSPVEHELKIIQEIYSLYLELGSLSKVEKYLLTHNIKTRRGKDWSKNTLSYILSNPAYVKADNSIIKHFKNKGLSVRGTPNGINGILIYNKKIGKNGGYRNVEDWLYVISHHEGIIDSKKWLSTQKQLAANRSKAPNIGTSHSALLSGLIRCAKCESYMRVAYGQFNAKIDKKRFYYMCSLKHNSGKTRCANRNINGLDLDAAAIEKLKELSINKDLLIKYVENYKQNLLNSDANKEIQAITNSITQNKAMISNLITNVSMTSEQTTAKIFMDRITELTKENTMLQEKLTTLKEKLSKEENKTVNYDNLIAKLKHITDFVDSCDIDEKRKLISSVINKVFADGDTGNITLQLKG</sequence>
<evidence type="ECO:0000313" key="5">
    <source>
        <dbReference type="Proteomes" id="UP000184310"/>
    </source>
</evidence>
<feature type="domain" description="Recombinase" evidence="3">
    <location>
        <begin position="156"/>
        <end position="312"/>
    </location>
</feature>
<evidence type="ECO:0000259" key="2">
    <source>
        <dbReference type="PROSITE" id="PS51736"/>
    </source>
</evidence>
<dbReference type="Gene3D" id="3.90.1750.20">
    <property type="entry name" value="Putative Large Serine Recombinase, Chain B, Domain 2"/>
    <property type="match status" value="1"/>
</dbReference>
<dbReference type="OrthoDB" id="9781670at2"/>
<dbReference type="Pfam" id="PF00239">
    <property type="entry name" value="Resolvase"/>
    <property type="match status" value="1"/>
</dbReference>
<dbReference type="Pfam" id="PF07508">
    <property type="entry name" value="Recombinase"/>
    <property type="match status" value="1"/>
</dbReference>
<evidence type="ECO:0000259" key="3">
    <source>
        <dbReference type="PROSITE" id="PS51737"/>
    </source>
</evidence>
<dbReference type="SUPFAM" id="SSF53041">
    <property type="entry name" value="Resolvase-like"/>
    <property type="match status" value="1"/>
</dbReference>
<name>A0A1M6LQ92_9CLOT</name>
<evidence type="ECO:0000313" key="4">
    <source>
        <dbReference type="EMBL" id="SHJ73325.1"/>
    </source>
</evidence>
<dbReference type="InterPro" id="IPR050639">
    <property type="entry name" value="SSR_resolvase"/>
</dbReference>
<reference evidence="4 5" key="1">
    <citation type="submission" date="2016-11" db="EMBL/GenBank/DDBJ databases">
        <authorList>
            <person name="Jaros S."/>
            <person name="Januszkiewicz K."/>
            <person name="Wedrychowicz H."/>
        </authorList>
    </citation>
    <scope>NUCLEOTIDE SEQUENCE [LARGE SCALE GENOMIC DNA]</scope>
    <source>
        <strain evidence="4 5">DSM 21758</strain>
    </source>
</reference>
<dbReference type="InterPro" id="IPR036162">
    <property type="entry name" value="Resolvase-like_N_sf"/>
</dbReference>
<dbReference type="EMBL" id="FQZB01000010">
    <property type="protein sequence ID" value="SHJ73325.1"/>
    <property type="molecule type" value="Genomic_DNA"/>
</dbReference>
<feature type="domain" description="Resolvase/invertase-type recombinase catalytic" evidence="2">
    <location>
        <begin position="3"/>
        <end position="148"/>
    </location>
</feature>
<accession>A0A1M6LQ92</accession>
<keyword evidence="1" id="KW-0175">Coiled coil</keyword>
<dbReference type="SMART" id="SM00857">
    <property type="entry name" value="Resolvase"/>
    <property type="match status" value="1"/>
</dbReference>
<dbReference type="PROSITE" id="PS51736">
    <property type="entry name" value="RECOMBINASES_3"/>
    <property type="match status" value="1"/>
</dbReference>
<gene>
    <name evidence="4" type="ORF">SAMN02745163_02455</name>
</gene>
<protein>
    <submittedName>
        <fullName evidence="4">Site-specific DNA recombinase</fullName>
    </submittedName>
</protein>
<dbReference type="PROSITE" id="PS51737">
    <property type="entry name" value="RECOMBINASE_DNA_BIND"/>
    <property type="match status" value="1"/>
</dbReference>
<dbReference type="CDD" id="cd00338">
    <property type="entry name" value="Ser_Recombinase"/>
    <property type="match status" value="1"/>
</dbReference>
<evidence type="ECO:0000256" key="1">
    <source>
        <dbReference type="SAM" id="Coils"/>
    </source>
</evidence>
<dbReference type="InterPro" id="IPR038109">
    <property type="entry name" value="DNA_bind_recomb_sf"/>
</dbReference>
<dbReference type="RefSeq" id="WP_072987886.1">
    <property type="nucleotide sequence ID" value="NZ_FQZB01000010.1"/>
</dbReference>
<dbReference type="Proteomes" id="UP000184310">
    <property type="component" value="Unassembled WGS sequence"/>
</dbReference>
<dbReference type="STRING" id="1121302.SAMN02745163_02455"/>
<dbReference type="GO" id="GO:0003677">
    <property type="term" value="F:DNA binding"/>
    <property type="evidence" value="ECO:0007669"/>
    <property type="project" value="InterPro"/>
</dbReference>
<dbReference type="AlphaFoldDB" id="A0A1M6LQ92"/>
<organism evidence="4 5">
    <name type="scientific">Clostridium cavendishii DSM 21758</name>
    <dbReference type="NCBI Taxonomy" id="1121302"/>
    <lineage>
        <taxon>Bacteria</taxon>
        <taxon>Bacillati</taxon>
        <taxon>Bacillota</taxon>
        <taxon>Clostridia</taxon>
        <taxon>Eubacteriales</taxon>
        <taxon>Clostridiaceae</taxon>
        <taxon>Clostridium</taxon>
    </lineage>
</organism>
<dbReference type="GO" id="GO:0000150">
    <property type="term" value="F:DNA strand exchange activity"/>
    <property type="evidence" value="ECO:0007669"/>
    <property type="project" value="InterPro"/>
</dbReference>
<dbReference type="InterPro" id="IPR006119">
    <property type="entry name" value="Resolv_N"/>
</dbReference>
<dbReference type="Gene3D" id="3.40.50.1390">
    <property type="entry name" value="Resolvase, N-terminal catalytic domain"/>
    <property type="match status" value="1"/>
</dbReference>
<keyword evidence="5" id="KW-1185">Reference proteome</keyword>
<dbReference type="PANTHER" id="PTHR30461">
    <property type="entry name" value="DNA-INVERTASE FROM LAMBDOID PROPHAGE"/>
    <property type="match status" value="1"/>
</dbReference>
<proteinExistence type="predicted"/>